<dbReference type="EMBL" id="BARW01011162">
    <property type="protein sequence ID" value="GAI84665.1"/>
    <property type="molecule type" value="Genomic_DNA"/>
</dbReference>
<sequence>MEAAAAGEDVAVGSAIMSGLLTEGVASIGAVAAVGVEIAALGALTYGAEKLYNKAEGIVERPDSLDGAAHELTTQEKDYFQSVATQQVRAAEGVYADDAVGAPRRRAPNSPFAPKGSGSGERPTRQSDARNKALYNDMSDAEKKVFDDNYNKMVSDEQESINYWNNIAPGTQIENGPEGYVLLPPDTMGGNREVLPGTPQSWIDDFNRQLENDKIPKQQDGIGNLEMMAQDEMAAAQLQKDAEMKEVTDYL</sequence>
<proteinExistence type="predicted"/>
<dbReference type="AlphaFoldDB" id="X1TAT1"/>
<reference evidence="2" key="1">
    <citation type="journal article" date="2014" name="Front. Microbiol.">
        <title>High frequency of phylogenetically diverse reductive dehalogenase-homologous genes in deep subseafloor sedimentary metagenomes.</title>
        <authorList>
            <person name="Kawai M."/>
            <person name="Futagami T."/>
            <person name="Toyoda A."/>
            <person name="Takaki Y."/>
            <person name="Nishi S."/>
            <person name="Hori S."/>
            <person name="Arai W."/>
            <person name="Tsubouchi T."/>
            <person name="Morono Y."/>
            <person name="Uchiyama I."/>
            <person name="Ito T."/>
            <person name="Fujiyama A."/>
            <person name="Inagaki F."/>
            <person name="Takami H."/>
        </authorList>
    </citation>
    <scope>NUCLEOTIDE SEQUENCE</scope>
    <source>
        <strain evidence="2">Expedition CK06-06</strain>
    </source>
</reference>
<protein>
    <submittedName>
        <fullName evidence="2">Uncharacterized protein</fullName>
    </submittedName>
</protein>
<accession>X1TAT1</accession>
<evidence type="ECO:0000256" key="1">
    <source>
        <dbReference type="SAM" id="MobiDB-lite"/>
    </source>
</evidence>
<feature type="region of interest" description="Disordered" evidence="1">
    <location>
        <begin position="97"/>
        <end position="130"/>
    </location>
</feature>
<gene>
    <name evidence="2" type="ORF">S12H4_21644</name>
</gene>
<feature type="non-terminal residue" evidence="2">
    <location>
        <position position="251"/>
    </location>
</feature>
<name>X1TAT1_9ZZZZ</name>
<evidence type="ECO:0000313" key="2">
    <source>
        <dbReference type="EMBL" id="GAI84665.1"/>
    </source>
</evidence>
<comment type="caution">
    <text evidence="2">The sequence shown here is derived from an EMBL/GenBank/DDBJ whole genome shotgun (WGS) entry which is preliminary data.</text>
</comment>
<organism evidence="2">
    <name type="scientific">marine sediment metagenome</name>
    <dbReference type="NCBI Taxonomy" id="412755"/>
    <lineage>
        <taxon>unclassified sequences</taxon>
        <taxon>metagenomes</taxon>
        <taxon>ecological metagenomes</taxon>
    </lineage>
</organism>